<dbReference type="EnsemblPlants" id="OPUNC07G13810.1">
    <property type="protein sequence ID" value="OPUNC07G13810.1"/>
    <property type="gene ID" value="OPUNC07G13810"/>
</dbReference>
<dbReference type="Gramene" id="OPUNC07G13810.1">
    <property type="protein sequence ID" value="OPUNC07G13810.1"/>
    <property type="gene ID" value="OPUNC07G13810"/>
</dbReference>
<evidence type="ECO:0000256" key="1">
    <source>
        <dbReference type="SAM" id="MobiDB-lite"/>
    </source>
</evidence>
<feature type="region of interest" description="Disordered" evidence="1">
    <location>
        <begin position="53"/>
        <end position="85"/>
    </location>
</feature>
<proteinExistence type="predicted"/>
<name>A0A0E0LKV5_ORYPU</name>
<dbReference type="AlphaFoldDB" id="A0A0E0LKV5"/>
<keyword evidence="3" id="KW-1185">Reference proteome</keyword>
<sequence length="85" mass="9077">MEELQTVDECISSSDIADNIPEGGTPHTYGVEGLNFLTVCALLLLLDTKKQPVEGGKGHSTTHTTGITTSQVIRNSDESNAYLGR</sequence>
<reference evidence="2" key="2">
    <citation type="submission" date="2018-05" db="EMBL/GenBank/DDBJ databases">
        <title>OpunRS2 (Oryza punctata Reference Sequence Version 2).</title>
        <authorList>
            <person name="Zhang J."/>
            <person name="Kudrna D."/>
            <person name="Lee S."/>
            <person name="Talag J."/>
            <person name="Welchert J."/>
            <person name="Wing R.A."/>
        </authorList>
    </citation>
    <scope>NUCLEOTIDE SEQUENCE [LARGE SCALE GENOMIC DNA]</scope>
</reference>
<organism evidence="2">
    <name type="scientific">Oryza punctata</name>
    <name type="common">Red rice</name>
    <dbReference type="NCBI Taxonomy" id="4537"/>
    <lineage>
        <taxon>Eukaryota</taxon>
        <taxon>Viridiplantae</taxon>
        <taxon>Streptophyta</taxon>
        <taxon>Embryophyta</taxon>
        <taxon>Tracheophyta</taxon>
        <taxon>Spermatophyta</taxon>
        <taxon>Magnoliopsida</taxon>
        <taxon>Liliopsida</taxon>
        <taxon>Poales</taxon>
        <taxon>Poaceae</taxon>
        <taxon>BOP clade</taxon>
        <taxon>Oryzoideae</taxon>
        <taxon>Oryzeae</taxon>
        <taxon>Oryzinae</taxon>
        <taxon>Oryza</taxon>
    </lineage>
</organism>
<protein>
    <submittedName>
        <fullName evidence="2">Uncharacterized protein</fullName>
    </submittedName>
</protein>
<feature type="compositionally biased region" description="Low complexity" evidence="1">
    <location>
        <begin position="59"/>
        <end position="70"/>
    </location>
</feature>
<dbReference type="Proteomes" id="UP000026962">
    <property type="component" value="Chromosome 7"/>
</dbReference>
<reference evidence="2" key="1">
    <citation type="submission" date="2015-04" db="UniProtKB">
        <authorList>
            <consortium name="EnsemblPlants"/>
        </authorList>
    </citation>
    <scope>IDENTIFICATION</scope>
</reference>
<dbReference type="HOGENOM" id="CLU_2516581_0_0_1"/>
<accession>A0A0E0LKV5</accession>
<evidence type="ECO:0000313" key="3">
    <source>
        <dbReference type="Proteomes" id="UP000026962"/>
    </source>
</evidence>
<feature type="region of interest" description="Disordered" evidence="1">
    <location>
        <begin position="1"/>
        <end position="27"/>
    </location>
</feature>
<evidence type="ECO:0000313" key="2">
    <source>
        <dbReference type="EnsemblPlants" id="OPUNC07G13810.1"/>
    </source>
</evidence>